<feature type="chain" id="PRO_5012130550" evidence="1">
    <location>
        <begin position="34"/>
        <end position="181"/>
    </location>
</feature>
<feature type="signal peptide" evidence="1">
    <location>
        <begin position="1"/>
        <end position="33"/>
    </location>
</feature>
<organism evidence="2 3">
    <name type="scientific">Bordetella genomosp. 7</name>
    <dbReference type="NCBI Taxonomy" id="1416805"/>
    <lineage>
        <taxon>Bacteria</taxon>
        <taxon>Pseudomonadati</taxon>
        <taxon>Pseudomonadota</taxon>
        <taxon>Betaproteobacteria</taxon>
        <taxon>Burkholderiales</taxon>
        <taxon>Alcaligenaceae</taxon>
        <taxon>Bordetella</taxon>
    </lineage>
</organism>
<evidence type="ECO:0000313" key="2">
    <source>
        <dbReference type="EMBL" id="OZI16192.1"/>
    </source>
</evidence>
<dbReference type="AlphaFoldDB" id="A0A261QUY4"/>
<dbReference type="PANTHER" id="PTHR41247">
    <property type="entry name" value="HTH-TYPE TRANSCRIPTIONAL REPRESSOR YCNK"/>
    <property type="match status" value="1"/>
</dbReference>
<reference evidence="3" key="1">
    <citation type="submission" date="2017-05" db="EMBL/GenBank/DDBJ databases">
        <title>Complete and WGS of Bordetella genogroups.</title>
        <authorList>
            <person name="Spilker T."/>
            <person name="Lipuma J."/>
        </authorList>
    </citation>
    <scope>NUCLEOTIDE SEQUENCE [LARGE SCALE GENOMIC DNA]</scope>
    <source>
        <strain evidence="3">AU18089</strain>
    </source>
</reference>
<sequence>MNPLHHLRRPARLLAGALLVATLAACGNDTQQAADMPAPHTNLADAVGHYCSMALDEHTGPKGQIFLQGRDTPVWFSAIKQVFAYTVLPEEPKTIRAIYVNDMAGAELGHEPDPAAWIDARQAHYVIESRYIGGMGAEDAMPFSQRSQAEAFAQIHGGRVLGFADIPENYIFSQQPPVAAP</sequence>
<dbReference type="EMBL" id="NEVK01000008">
    <property type="protein sequence ID" value="OZI16192.1"/>
    <property type="molecule type" value="Genomic_DNA"/>
</dbReference>
<dbReference type="Proteomes" id="UP000216947">
    <property type="component" value="Unassembled WGS sequence"/>
</dbReference>
<accession>A0A261QUY4</accession>
<proteinExistence type="predicted"/>
<dbReference type="RefSeq" id="WP_094797355.1">
    <property type="nucleotide sequence ID" value="NZ_NEVK01000008.1"/>
</dbReference>
<dbReference type="SUPFAM" id="SSF160387">
    <property type="entry name" value="NosL/MerB-like"/>
    <property type="match status" value="1"/>
</dbReference>
<dbReference type="PANTHER" id="PTHR41247:SF1">
    <property type="entry name" value="HTH-TYPE TRANSCRIPTIONAL REPRESSOR YCNK"/>
    <property type="match status" value="1"/>
</dbReference>
<evidence type="ECO:0000256" key="1">
    <source>
        <dbReference type="SAM" id="SignalP"/>
    </source>
</evidence>
<dbReference type="InterPro" id="IPR008719">
    <property type="entry name" value="N2O_reductase_NosL"/>
</dbReference>
<dbReference type="Pfam" id="PF05573">
    <property type="entry name" value="NosL"/>
    <property type="match status" value="1"/>
</dbReference>
<protein>
    <submittedName>
        <fullName evidence="2">Copper resistance protein CopZ</fullName>
    </submittedName>
</protein>
<dbReference type="Gene3D" id="3.30.70.2060">
    <property type="match status" value="1"/>
</dbReference>
<comment type="caution">
    <text evidence="2">The sequence shown here is derived from an EMBL/GenBank/DDBJ whole genome shotgun (WGS) entry which is preliminary data.</text>
</comment>
<dbReference type="Gene3D" id="3.30.70.2050">
    <property type="match status" value="1"/>
</dbReference>
<keyword evidence="3" id="KW-1185">Reference proteome</keyword>
<name>A0A261QUY4_9BORD</name>
<gene>
    <name evidence="2" type="ORF">CAL19_15930</name>
</gene>
<evidence type="ECO:0000313" key="3">
    <source>
        <dbReference type="Proteomes" id="UP000216947"/>
    </source>
</evidence>
<keyword evidence="1" id="KW-0732">Signal</keyword>